<evidence type="ECO:0000313" key="2">
    <source>
        <dbReference type="Proteomes" id="UP000612055"/>
    </source>
</evidence>
<dbReference type="InterPro" id="IPR013783">
    <property type="entry name" value="Ig-like_fold"/>
</dbReference>
<dbReference type="AlphaFoldDB" id="A0A835XML5"/>
<keyword evidence="2" id="KW-1185">Reference proteome</keyword>
<evidence type="ECO:0000313" key="1">
    <source>
        <dbReference type="EMBL" id="KAG2484986.1"/>
    </source>
</evidence>
<gene>
    <name evidence="1" type="ORF">HYH03_016279</name>
</gene>
<dbReference type="EMBL" id="JAEHOE010000138">
    <property type="protein sequence ID" value="KAG2484986.1"/>
    <property type="molecule type" value="Genomic_DNA"/>
</dbReference>
<sequence>MDPVKDSGARQASLAPCISLTPASPTPTQATAGVAVANDVPTASVSASAAPAAPPSAGSVVTITATASDVGSNLTFLAVALTGPDGASTSWGPAGPDSAFSPAACSGTACAPAALTPQVTCPGTYLVTATATDADGATCAAAPASVTVTGPPSLSADPAFNDDAVKNSPDTASVTVAGETPSLDAATFTVTPMLMPLTSAVVTAAVTASDPGKDLTAIVIDWDDGTAPSSYPCASLSANCPLPASATHPYTAAGVYLPTATVTDADGVTAGPLPLPAGFVVVYDPQGGFVTGGGWIVSPPGALASNPAATGRANFGFNSKYQRGANVPTGSTEFVFQAGRFKFKSTSYDWMVVSGSRVQYKGTGIVNGNASPAYKFSLMAVDGGNSAALDSFRLPVFSVGADGAEAKVYDNYVGSADFTN</sequence>
<protein>
    <submittedName>
        <fullName evidence="1">Uncharacterized protein</fullName>
    </submittedName>
</protein>
<dbReference type="InterPro" id="IPR035986">
    <property type="entry name" value="PKD_dom_sf"/>
</dbReference>
<name>A0A835XML5_9CHLO</name>
<dbReference type="Gene3D" id="2.60.40.10">
    <property type="entry name" value="Immunoglobulins"/>
    <property type="match status" value="2"/>
</dbReference>
<proteinExistence type="predicted"/>
<organism evidence="1 2">
    <name type="scientific">Edaphochlamys debaryana</name>
    <dbReference type="NCBI Taxonomy" id="47281"/>
    <lineage>
        <taxon>Eukaryota</taxon>
        <taxon>Viridiplantae</taxon>
        <taxon>Chlorophyta</taxon>
        <taxon>core chlorophytes</taxon>
        <taxon>Chlorophyceae</taxon>
        <taxon>CS clade</taxon>
        <taxon>Chlamydomonadales</taxon>
        <taxon>Chlamydomonadales incertae sedis</taxon>
        <taxon>Edaphochlamys</taxon>
    </lineage>
</organism>
<accession>A0A835XML5</accession>
<reference evidence="1" key="1">
    <citation type="journal article" date="2020" name="bioRxiv">
        <title>Comparative genomics of Chlamydomonas.</title>
        <authorList>
            <person name="Craig R.J."/>
            <person name="Hasan A.R."/>
            <person name="Ness R.W."/>
            <person name="Keightley P.D."/>
        </authorList>
    </citation>
    <scope>NUCLEOTIDE SEQUENCE</scope>
    <source>
        <strain evidence="1">CCAP 11/70</strain>
    </source>
</reference>
<dbReference type="Proteomes" id="UP000612055">
    <property type="component" value="Unassembled WGS sequence"/>
</dbReference>
<comment type="caution">
    <text evidence="1">The sequence shown here is derived from an EMBL/GenBank/DDBJ whole genome shotgun (WGS) entry which is preliminary data.</text>
</comment>
<dbReference type="SUPFAM" id="SSF49299">
    <property type="entry name" value="PKD domain"/>
    <property type="match status" value="1"/>
</dbReference>